<dbReference type="InterPro" id="IPR018490">
    <property type="entry name" value="cNMP-bd_dom_sf"/>
</dbReference>
<keyword evidence="3" id="KW-1185">Reference proteome</keyword>
<dbReference type="Gene3D" id="2.60.120.10">
    <property type="entry name" value="Jelly Rolls"/>
    <property type="match status" value="1"/>
</dbReference>
<accession>A0ABM9PFD2</accession>
<dbReference type="SUPFAM" id="SSF51206">
    <property type="entry name" value="cAMP-binding domain-like"/>
    <property type="match status" value="1"/>
</dbReference>
<comment type="caution">
    <text evidence="2">The sequence shown here is derived from an EMBL/GenBank/DDBJ whole genome shotgun (WGS) entry which is preliminary data.</text>
</comment>
<dbReference type="Proteomes" id="UP001497527">
    <property type="component" value="Unassembled WGS sequence"/>
</dbReference>
<evidence type="ECO:0000313" key="3">
    <source>
        <dbReference type="Proteomes" id="UP001497527"/>
    </source>
</evidence>
<reference evidence="2 3" key="1">
    <citation type="submission" date="2024-05" db="EMBL/GenBank/DDBJ databases">
        <authorList>
            <person name="Duchaud E."/>
        </authorList>
    </citation>
    <scope>NUCLEOTIDE SEQUENCE [LARGE SCALE GENOMIC DNA]</scope>
    <source>
        <strain evidence="2">Ena-SAMPLE-TAB-13-05-2024-13:56:06:370-140308</strain>
    </source>
</reference>
<feature type="domain" description="Cyclic nucleotide-binding" evidence="1">
    <location>
        <begin position="10"/>
        <end position="113"/>
    </location>
</feature>
<protein>
    <submittedName>
        <fullName evidence="2">Cyclic nucleotide-binding domain-containing protein</fullName>
    </submittedName>
</protein>
<dbReference type="InterPro" id="IPR000595">
    <property type="entry name" value="cNMP-bd_dom"/>
</dbReference>
<evidence type="ECO:0000259" key="1">
    <source>
        <dbReference type="PROSITE" id="PS50042"/>
    </source>
</evidence>
<proteinExistence type="predicted"/>
<dbReference type="EMBL" id="CAXJIO010000016">
    <property type="protein sequence ID" value="CAL2104325.1"/>
    <property type="molecule type" value="Genomic_DNA"/>
</dbReference>
<evidence type="ECO:0000313" key="2">
    <source>
        <dbReference type="EMBL" id="CAL2104325.1"/>
    </source>
</evidence>
<dbReference type="RefSeq" id="WP_348718631.1">
    <property type="nucleotide sequence ID" value="NZ_CAXJIO010000016.1"/>
</dbReference>
<dbReference type="Pfam" id="PF00027">
    <property type="entry name" value="cNMP_binding"/>
    <property type="match status" value="1"/>
</dbReference>
<organism evidence="2 3">
    <name type="scientific">Tenacibaculum polynesiense</name>
    <dbReference type="NCBI Taxonomy" id="3137857"/>
    <lineage>
        <taxon>Bacteria</taxon>
        <taxon>Pseudomonadati</taxon>
        <taxon>Bacteroidota</taxon>
        <taxon>Flavobacteriia</taxon>
        <taxon>Flavobacteriales</taxon>
        <taxon>Flavobacteriaceae</taxon>
        <taxon>Tenacibaculum</taxon>
    </lineage>
</organism>
<gene>
    <name evidence="2" type="ORF">T190423A01A_70018</name>
</gene>
<sequence length="191" mass="22271">MDFLKNFVYNFHQVSNPSLKEFEHIVTEKSFKKGHTLVKIGEISKNFYILKEGIIRSFLVDDKGKEHTRTLYTPPSTSGNLSSLISKKPSILIYECLTDCNVLECNYEQFYQLSSKYHDLAIFQYKALEFIYIREESRILELSMLNATERYQLLLKTSPGIDQKINQYHIASYLNITPVQLSRVKKGLLKN</sequence>
<dbReference type="InterPro" id="IPR014710">
    <property type="entry name" value="RmlC-like_jellyroll"/>
</dbReference>
<dbReference type="CDD" id="cd00038">
    <property type="entry name" value="CAP_ED"/>
    <property type="match status" value="1"/>
</dbReference>
<name>A0ABM9PFD2_9FLAO</name>
<dbReference type="PROSITE" id="PS50042">
    <property type="entry name" value="CNMP_BINDING_3"/>
    <property type="match status" value="1"/>
</dbReference>